<name>A0A8X6JV10_9ARAC</name>
<evidence type="ECO:0000313" key="2">
    <source>
        <dbReference type="EMBL" id="GFS38361.1"/>
    </source>
</evidence>
<dbReference type="EMBL" id="BMAV01025091">
    <property type="protein sequence ID" value="GFS38361.1"/>
    <property type="molecule type" value="Genomic_DNA"/>
</dbReference>
<protein>
    <submittedName>
        <fullName evidence="2">Uncharacterized protein</fullName>
    </submittedName>
</protein>
<evidence type="ECO:0000256" key="1">
    <source>
        <dbReference type="SAM" id="MobiDB-lite"/>
    </source>
</evidence>
<gene>
    <name evidence="2" type="ORF">TNIN_392741</name>
</gene>
<organism evidence="2 3">
    <name type="scientific">Trichonephila inaurata madagascariensis</name>
    <dbReference type="NCBI Taxonomy" id="2747483"/>
    <lineage>
        <taxon>Eukaryota</taxon>
        <taxon>Metazoa</taxon>
        <taxon>Ecdysozoa</taxon>
        <taxon>Arthropoda</taxon>
        <taxon>Chelicerata</taxon>
        <taxon>Arachnida</taxon>
        <taxon>Araneae</taxon>
        <taxon>Araneomorphae</taxon>
        <taxon>Entelegynae</taxon>
        <taxon>Araneoidea</taxon>
        <taxon>Nephilidae</taxon>
        <taxon>Trichonephila</taxon>
        <taxon>Trichonephila inaurata</taxon>
    </lineage>
</organism>
<dbReference type="Proteomes" id="UP000886998">
    <property type="component" value="Unassembled WGS sequence"/>
</dbReference>
<evidence type="ECO:0000313" key="3">
    <source>
        <dbReference type="Proteomes" id="UP000886998"/>
    </source>
</evidence>
<proteinExistence type="predicted"/>
<feature type="region of interest" description="Disordered" evidence="1">
    <location>
        <begin position="1"/>
        <end position="30"/>
    </location>
</feature>
<comment type="caution">
    <text evidence="2">The sequence shown here is derived from an EMBL/GenBank/DDBJ whole genome shotgun (WGS) entry which is preliminary data.</text>
</comment>
<accession>A0A8X6JV10</accession>
<reference evidence="2" key="1">
    <citation type="submission" date="2020-08" db="EMBL/GenBank/DDBJ databases">
        <title>Multicomponent nature underlies the extraordinary mechanical properties of spider dragline silk.</title>
        <authorList>
            <person name="Kono N."/>
            <person name="Nakamura H."/>
            <person name="Mori M."/>
            <person name="Yoshida Y."/>
            <person name="Ohtoshi R."/>
            <person name="Malay A.D."/>
            <person name="Moran D.A.P."/>
            <person name="Tomita M."/>
            <person name="Numata K."/>
            <person name="Arakawa K."/>
        </authorList>
    </citation>
    <scope>NUCLEOTIDE SEQUENCE</scope>
</reference>
<sequence>MGGISKIGGLRRTLGETDAGQSGCSLSEREGSMKKNFEVKTAQRAGVGIGQLAQLLLERESLPNLEVEIEISEFGEEFW</sequence>
<dbReference type="AlphaFoldDB" id="A0A8X6JV10"/>
<keyword evidence="3" id="KW-1185">Reference proteome</keyword>